<feature type="domain" description="Deltex C-terminal" evidence="6">
    <location>
        <begin position="90"/>
        <end position="155"/>
    </location>
</feature>
<evidence type="ECO:0000313" key="7">
    <source>
        <dbReference type="EMBL" id="RMX48320.1"/>
    </source>
</evidence>
<reference evidence="7 8" key="1">
    <citation type="journal article" date="2018" name="Sci. Rep.">
        <title>Comparative analysis of the Pocillopora damicornis genome highlights role of immune system in coral evolution.</title>
        <authorList>
            <person name="Cunning R."/>
            <person name="Bay R.A."/>
            <person name="Gillette P."/>
            <person name="Baker A.C."/>
            <person name="Traylor-Knowles N."/>
        </authorList>
    </citation>
    <scope>NUCLEOTIDE SEQUENCE [LARGE SCALE GENOMIC DNA]</scope>
    <source>
        <strain evidence="7">RSMAS</strain>
        <tissue evidence="7">Whole animal</tissue>
    </source>
</reference>
<dbReference type="Pfam" id="PF18102">
    <property type="entry name" value="DTC"/>
    <property type="match status" value="1"/>
</dbReference>
<evidence type="ECO:0000313" key="8">
    <source>
        <dbReference type="Proteomes" id="UP000275408"/>
    </source>
</evidence>
<dbReference type="InterPro" id="IPR039396">
    <property type="entry name" value="Deltex_C"/>
</dbReference>
<dbReference type="GO" id="GO:0008270">
    <property type="term" value="F:zinc ion binding"/>
    <property type="evidence" value="ECO:0007669"/>
    <property type="project" value="UniProtKB-KW"/>
</dbReference>
<dbReference type="GO" id="GO:0005737">
    <property type="term" value="C:cytoplasm"/>
    <property type="evidence" value="ECO:0007669"/>
    <property type="project" value="UniProtKB-SubCell"/>
</dbReference>
<dbReference type="GO" id="GO:0016567">
    <property type="term" value="P:protein ubiquitination"/>
    <property type="evidence" value="ECO:0007669"/>
    <property type="project" value="UniProtKB-UniRule"/>
</dbReference>
<comment type="pathway">
    <text evidence="2 5">Protein modification; protein ubiquitination.</text>
</comment>
<dbReference type="OrthoDB" id="527344at2759"/>
<evidence type="ECO:0000259" key="6">
    <source>
        <dbReference type="Pfam" id="PF18102"/>
    </source>
</evidence>
<name>A0A3M6U3U0_POCDA</name>
<keyword evidence="4 5" id="KW-0479">Metal-binding</keyword>
<protein>
    <recommendedName>
        <fullName evidence="5">E3 ubiquitin-protein ligase</fullName>
        <ecNumber evidence="5">2.3.2.27</ecNumber>
    </recommendedName>
</protein>
<keyword evidence="3 5" id="KW-0808">Transferase</keyword>
<dbReference type="EMBL" id="RCHS01002293">
    <property type="protein sequence ID" value="RMX48320.1"/>
    <property type="molecule type" value="Genomic_DNA"/>
</dbReference>
<comment type="caution">
    <text evidence="7">The sequence shown here is derived from an EMBL/GenBank/DDBJ whole genome shotgun (WGS) entry which is preliminary data.</text>
</comment>
<dbReference type="AlphaFoldDB" id="A0A3M6U3U0"/>
<evidence type="ECO:0000256" key="5">
    <source>
        <dbReference type="RuleBase" id="RU367105"/>
    </source>
</evidence>
<accession>A0A3M6U3U0</accession>
<dbReference type="EC" id="2.3.2.27" evidence="5"/>
<dbReference type="PANTHER" id="PTHR12622">
    <property type="entry name" value="DELTEX-RELATED"/>
    <property type="match status" value="1"/>
</dbReference>
<keyword evidence="5" id="KW-0863">Zinc-finger</keyword>
<dbReference type="Gene3D" id="3.30.390.130">
    <property type="match status" value="1"/>
</dbReference>
<evidence type="ECO:0000256" key="1">
    <source>
        <dbReference type="ARBA" id="ARBA00000900"/>
    </source>
</evidence>
<comment type="subcellular location">
    <subcellularLocation>
        <location evidence="5">Cytoplasm</location>
    </subcellularLocation>
</comment>
<dbReference type="GO" id="GO:0061630">
    <property type="term" value="F:ubiquitin protein ligase activity"/>
    <property type="evidence" value="ECO:0007669"/>
    <property type="project" value="UniProtKB-UniRule"/>
</dbReference>
<comment type="similarity">
    <text evidence="5">Belongs to the Deltex family.</text>
</comment>
<dbReference type="GO" id="GO:0007219">
    <property type="term" value="P:Notch signaling pathway"/>
    <property type="evidence" value="ECO:0007669"/>
    <property type="project" value="InterPro"/>
</dbReference>
<dbReference type="InterPro" id="IPR039399">
    <property type="entry name" value="Deltex_C_sf"/>
</dbReference>
<evidence type="ECO:0000256" key="4">
    <source>
        <dbReference type="ARBA" id="ARBA00022723"/>
    </source>
</evidence>
<sequence length="156" mass="17630">MEAQISKKHLYCGLAFYYSQPPVTFRHNGSGVSSAQYNQNAEDRDVRNEITRCGTICISIRFNQEFKAQSTQTLVSGTMVRMVLGTFLIIVRLLHRTFNARLVFTVVTSITTGLSNSITWNDIHQKKSIGGAHGFGYPDPLYLQRVREDLAAKEIR</sequence>
<keyword evidence="8" id="KW-1185">Reference proteome</keyword>
<keyword evidence="5" id="KW-0963">Cytoplasm</keyword>
<dbReference type="Proteomes" id="UP000275408">
    <property type="component" value="Unassembled WGS sequence"/>
</dbReference>
<dbReference type="InterPro" id="IPR039398">
    <property type="entry name" value="Deltex_fam"/>
</dbReference>
<keyword evidence="5" id="KW-0862">Zinc</keyword>
<evidence type="ECO:0000256" key="2">
    <source>
        <dbReference type="ARBA" id="ARBA00004906"/>
    </source>
</evidence>
<comment type="catalytic activity">
    <reaction evidence="1 5">
        <text>S-ubiquitinyl-[E2 ubiquitin-conjugating enzyme]-L-cysteine + [acceptor protein]-L-lysine = [E2 ubiquitin-conjugating enzyme]-L-cysteine + N(6)-ubiquitinyl-[acceptor protein]-L-lysine.</text>
        <dbReference type="EC" id="2.3.2.27"/>
    </reaction>
</comment>
<evidence type="ECO:0000256" key="3">
    <source>
        <dbReference type="ARBA" id="ARBA00022679"/>
    </source>
</evidence>
<organism evidence="7 8">
    <name type="scientific">Pocillopora damicornis</name>
    <name type="common">Cauliflower coral</name>
    <name type="synonym">Millepora damicornis</name>
    <dbReference type="NCBI Taxonomy" id="46731"/>
    <lineage>
        <taxon>Eukaryota</taxon>
        <taxon>Metazoa</taxon>
        <taxon>Cnidaria</taxon>
        <taxon>Anthozoa</taxon>
        <taxon>Hexacorallia</taxon>
        <taxon>Scleractinia</taxon>
        <taxon>Astrocoeniina</taxon>
        <taxon>Pocilloporidae</taxon>
        <taxon>Pocillopora</taxon>
    </lineage>
</organism>
<proteinExistence type="inferred from homology"/>
<dbReference type="UniPathway" id="UPA00143"/>
<gene>
    <name evidence="7" type="ORF">pdam_00011094</name>
</gene>